<feature type="region of interest" description="Disordered" evidence="1">
    <location>
        <begin position="429"/>
        <end position="448"/>
    </location>
</feature>
<feature type="transmembrane region" description="Helical" evidence="2">
    <location>
        <begin position="1033"/>
        <end position="1055"/>
    </location>
</feature>
<dbReference type="Proteomes" id="UP000075880">
    <property type="component" value="Unassembled WGS sequence"/>
</dbReference>
<feature type="region of interest" description="Disordered" evidence="1">
    <location>
        <begin position="1087"/>
        <end position="1144"/>
    </location>
</feature>
<feature type="region of interest" description="Disordered" evidence="1">
    <location>
        <begin position="221"/>
        <end position="248"/>
    </location>
</feature>
<name>A0AAG5CNA0_ANOAO</name>
<evidence type="ECO:0000313" key="4">
    <source>
        <dbReference type="Proteomes" id="UP000075880"/>
    </source>
</evidence>
<feature type="region of interest" description="Disordered" evidence="1">
    <location>
        <begin position="721"/>
        <end position="744"/>
    </location>
</feature>
<organism evidence="3 4">
    <name type="scientific">Anopheles atroparvus</name>
    <name type="common">European mosquito</name>
    <dbReference type="NCBI Taxonomy" id="41427"/>
    <lineage>
        <taxon>Eukaryota</taxon>
        <taxon>Metazoa</taxon>
        <taxon>Ecdysozoa</taxon>
        <taxon>Arthropoda</taxon>
        <taxon>Hexapoda</taxon>
        <taxon>Insecta</taxon>
        <taxon>Pterygota</taxon>
        <taxon>Neoptera</taxon>
        <taxon>Endopterygota</taxon>
        <taxon>Diptera</taxon>
        <taxon>Nematocera</taxon>
        <taxon>Culicoidea</taxon>
        <taxon>Culicidae</taxon>
        <taxon>Anophelinae</taxon>
        <taxon>Anopheles</taxon>
    </lineage>
</organism>
<evidence type="ECO:0000256" key="1">
    <source>
        <dbReference type="SAM" id="MobiDB-lite"/>
    </source>
</evidence>
<keyword evidence="4" id="KW-1185">Reference proteome</keyword>
<keyword evidence="2" id="KW-1133">Transmembrane helix</keyword>
<sequence length="1144" mass="123710">MVREKTAPPRTDCRSRLQAPRIIPEAVRFRRPAPKLKVTKMVTWGALLMALVSSMAAPSGGVALGTLSTVEQLKPTVGSDGLTVSQDADAPTNEATISLEPQALSLTTQLAEDPTAASLDDRHDASLQLLPESSLAPSLGVEITDGRRRRRLGRKRKRRPLQDEYWPPEGKPDDNDPESNGGGGGGGGGRLSERKRLPYAGAAASRWEGINKLPTAHGRLARPEHQQQQLQQQPFRSGHHRANDWMNNPYTDAISFEQQTGATRRPYVAAASTAVGGNFSPIDPNRPRRISSNGGGRPTEPSAASAAANSNPKAYRKPYSQARRSEEQFSSSEGSAEATVSSAADLKALLKQSDGLSLSEILQQRNISLQDLIKGKQMALAALTQSPPVDVSTVTPGELTDTTTAVSPTLSSVRFRVYDDSSTLMTTTTATVTSEPSSSGPESTVDPRPMATVLTEDETNNSVDELDGHGVSIFPTVEIKQLALNPVLPVFKEESRLRPIKGVASRIRPDLSNTHIRTSEPARFPSVGVKRLQPTPSPPSSSTSSIDSGDENALPSSTTPPVPSNPTVPSLLLITSTAREKWTPSASLVGQRQRQTNVGNKLQQQQATASPVGSPSESPTGKELDRLSSAEATSMLPEAEAMVELAPERGHYQHHQLLRVPKLKTRIAIKPKLTNVVPPTSASTTTTTTATTTTTVNSLLTEGDRFNLSDVELGDDGALVNESVSGQSRRQQRLNNGDDDDEPELNIIEKFTSFAEPASTSLEGKTASDDGEMADLVGRISEHTQRSFTDSLEEFYRDVTESNPSLFNDLAPIASSDDRRELLELMEDRRIGARLAKVLSQRNMTLEQLLEHRRRGSSQLHLAEIVAGKVKPIDDKIDIVTAFEHFPRFNIGNLRSIRPDDIKQDSQGFSYFTSIINLRPADDGYKEGRARALASPPLPVHRHRGSATAGNHRNEAHFLASGGSKDRLLLPSRMSATGVYGSSSNYEDDARRENGAEEHDLLDLELSGHGFQHHRSASVTIESTSIPVGVRSAIVASSAIVGVSLAIFVAIFVTCRLRQRRRQKLNYTENFHMAKGRLPIIHSAELEARKSSSERSSGSAGEQVVYTTHRALGGGGASSSSTDAGTARGRQQQQQQQPQQSAMM</sequence>
<feature type="region of interest" description="Disordered" evidence="1">
    <location>
        <begin position="582"/>
        <end position="625"/>
    </location>
</feature>
<dbReference type="AlphaFoldDB" id="A0AAG5CNA0"/>
<feature type="region of interest" description="Disordered" evidence="1">
    <location>
        <begin position="140"/>
        <end position="193"/>
    </location>
</feature>
<feature type="compositionally biased region" description="Polar residues" evidence="1">
    <location>
        <begin position="722"/>
        <end position="735"/>
    </location>
</feature>
<feature type="compositionally biased region" description="Low complexity" evidence="1">
    <location>
        <begin position="1118"/>
        <end position="1144"/>
    </location>
</feature>
<feature type="compositionally biased region" description="Basic residues" evidence="1">
    <location>
        <begin position="147"/>
        <end position="159"/>
    </location>
</feature>
<keyword evidence="2" id="KW-0812">Transmembrane</keyword>
<evidence type="ECO:0000313" key="3">
    <source>
        <dbReference type="EnsemblMetazoa" id="ENSAATROPP000069"/>
    </source>
</evidence>
<feature type="compositionally biased region" description="Polar residues" evidence="1">
    <location>
        <begin position="584"/>
        <end position="619"/>
    </location>
</feature>
<keyword evidence="2" id="KW-0472">Membrane</keyword>
<evidence type="ECO:0000256" key="2">
    <source>
        <dbReference type="SAM" id="Phobius"/>
    </source>
</evidence>
<dbReference type="EnsemblMetazoa" id="ENSAATROPT000073">
    <property type="protein sequence ID" value="ENSAATROPP000069"/>
    <property type="gene ID" value="ENSAATROPG000060"/>
</dbReference>
<feature type="compositionally biased region" description="Gly residues" evidence="1">
    <location>
        <begin position="180"/>
        <end position="190"/>
    </location>
</feature>
<proteinExistence type="predicted"/>
<reference evidence="3" key="1">
    <citation type="submission" date="2024-04" db="UniProtKB">
        <authorList>
            <consortium name="EnsemblMetazoa"/>
        </authorList>
    </citation>
    <scope>IDENTIFICATION</scope>
    <source>
        <strain evidence="3">EBRO</strain>
    </source>
</reference>
<feature type="compositionally biased region" description="Low complexity" evidence="1">
    <location>
        <begin position="429"/>
        <end position="444"/>
    </location>
</feature>
<feature type="region of interest" description="Disordered" evidence="1">
    <location>
        <begin position="511"/>
        <end position="569"/>
    </location>
</feature>
<feature type="compositionally biased region" description="Low complexity" evidence="1">
    <location>
        <begin position="302"/>
        <end position="311"/>
    </location>
</feature>
<protein>
    <submittedName>
        <fullName evidence="3">Uncharacterized protein</fullName>
    </submittedName>
</protein>
<accession>A0AAG5CNA0</accession>
<feature type="region of interest" description="Disordered" evidence="1">
    <location>
        <begin position="275"/>
        <end position="336"/>
    </location>
</feature>